<organism evidence="1 2">
    <name type="scientific">Bacillus cereus</name>
    <dbReference type="NCBI Taxonomy" id="1396"/>
    <lineage>
        <taxon>Bacteria</taxon>
        <taxon>Bacillati</taxon>
        <taxon>Bacillota</taxon>
        <taxon>Bacilli</taxon>
        <taxon>Bacillales</taxon>
        <taxon>Bacillaceae</taxon>
        <taxon>Bacillus</taxon>
        <taxon>Bacillus cereus group</taxon>
    </lineage>
</organism>
<dbReference type="AlphaFoldDB" id="A0A9X6U5E5"/>
<name>A0A9X6U5E5_BACCE</name>
<accession>A0A9X6U5E5</accession>
<sequence length="39" mass="4582">MDAKDANNELELWCAKTKEGKWPKENTHRAGYIICYPKE</sequence>
<evidence type="ECO:0000313" key="2">
    <source>
        <dbReference type="Proteomes" id="UP000220691"/>
    </source>
</evidence>
<proteinExistence type="predicted"/>
<dbReference type="EMBL" id="NUAN01000357">
    <property type="protein sequence ID" value="PEN76041.1"/>
    <property type="molecule type" value="Genomic_DNA"/>
</dbReference>
<reference evidence="1 2" key="1">
    <citation type="submission" date="2017-09" db="EMBL/GenBank/DDBJ databases">
        <title>Large-scale bioinformatics analysis of Bacillus genomes uncovers conserved roles of natural products in bacterial physiology.</title>
        <authorList>
            <consortium name="Agbiome Team Llc"/>
            <person name="Bleich R.M."/>
            <person name="Kirk G.J."/>
            <person name="Santa Maria K.C."/>
            <person name="Allen S.E."/>
            <person name="Farag S."/>
            <person name="Shank E.A."/>
            <person name="Bowers A."/>
        </authorList>
    </citation>
    <scope>NUCLEOTIDE SEQUENCE [LARGE SCALE GENOMIC DNA]</scope>
    <source>
        <strain evidence="1 2">AFS027647</strain>
    </source>
</reference>
<comment type="caution">
    <text evidence="1">The sequence shown here is derived from an EMBL/GenBank/DDBJ whole genome shotgun (WGS) entry which is preliminary data.</text>
</comment>
<evidence type="ECO:0000313" key="1">
    <source>
        <dbReference type="EMBL" id="PEN76041.1"/>
    </source>
</evidence>
<protein>
    <submittedName>
        <fullName evidence="1">Uncharacterized protein</fullName>
    </submittedName>
</protein>
<gene>
    <name evidence="1" type="ORF">CN553_31545</name>
</gene>
<dbReference type="Proteomes" id="UP000220691">
    <property type="component" value="Unassembled WGS sequence"/>
</dbReference>